<comment type="caution">
    <text evidence="2">The sequence shown here is derived from an EMBL/GenBank/DDBJ whole genome shotgun (WGS) entry which is preliminary data.</text>
</comment>
<gene>
    <name evidence="2" type="ORF">GWO12_03905</name>
</gene>
<dbReference type="PROSITE" id="PS51257">
    <property type="entry name" value="PROKAR_LIPOPROTEIN"/>
    <property type="match status" value="1"/>
</dbReference>
<keyword evidence="1" id="KW-0732">Signal</keyword>
<protein>
    <recommendedName>
        <fullName evidence="4">PKD domain-containing protein</fullName>
    </recommendedName>
</protein>
<proteinExistence type="predicted"/>
<evidence type="ECO:0000313" key="2">
    <source>
        <dbReference type="EMBL" id="NIR74246.1"/>
    </source>
</evidence>
<dbReference type="Gene3D" id="2.60.40.10">
    <property type="entry name" value="Immunoglobulins"/>
    <property type="match status" value="1"/>
</dbReference>
<name>A0AAE4Z9Y6_9BACT</name>
<organism evidence="2 3">
    <name type="scientific">Candidatus Kutchimonas denitrificans</name>
    <dbReference type="NCBI Taxonomy" id="3056748"/>
    <lineage>
        <taxon>Bacteria</taxon>
        <taxon>Pseudomonadati</taxon>
        <taxon>Gemmatimonadota</taxon>
        <taxon>Gemmatimonadia</taxon>
        <taxon>Candidatus Palauibacterales</taxon>
        <taxon>Candidatus Palauibacteraceae</taxon>
        <taxon>Candidatus Kutchimonas</taxon>
    </lineage>
</organism>
<feature type="chain" id="PRO_5042039021" description="PKD domain-containing protein" evidence="1">
    <location>
        <begin position="26"/>
        <end position="744"/>
    </location>
</feature>
<dbReference type="AlphaFoldDB" id="A0AAE4Z9Y6"/>
<evidence type="ECO:0000256" key="1">
    <source>
        <dbReference type="SAM" id="SignalP"/>
    </source>
</evidence>
<feature type="signal peptide" evidence="1">
    <location>
        <begin position="1"/>
        <end position="25"/>
    </location>
</feature>
<evidence type="ECO:0000313" key="3">
    <source>
        <dbReference type="Proteomes" id="UP000702544"/>
    </source>
</evidence>
<reference evidence="2 3" key="1">
    <citation type="submission" date="2020-01" db="EMBL/GenBank/DDBJ databases">
        <title>Genomes assembled from Gulf of Kutch pelagic sediment metagenomes.</title>
        <authorList>
            <person name="Chandrashekar M."/>
            <person name="Mahajan M.S."/>
            <person name="Dave K.J."/>
            <person name="Vatsa P."/>
            <person name="Nathani N.M."/>
        </authorList>
    </citation>
    <scope>NUCLEOTIDE SEQUENCE [LARGE SCALE GENOMIC DNA]</scope>
    <source>
        <strain evidence="2">KS3-K002</strain>
    </source>
</reference>
<dbReference type="EMBL" id="JAACAK010000028">
    <property type="protein sequence ID" value="NIR74246.1"/>
    <property type="molecule type" value="Genomic_DNA"/>
</dbReference>
<dbReference type="InterPro" id="IPR013783">
    <property type="entry name" value="Ig-like_fold"/>
</dbReference>
<evidence type="ECO:0008006" key="4">
    <source>
        <dbReference type="Google" id="ProtNLM"/>
    </source>
</evidence>
<dbReference type="Proteomes" id="UP000702544">
    <property type="component" value="Unassembled WGS sequence"/>
</dbReference>
<sequence length="744" mass="80361">MFRALRKIGTLFTSVFVLLVAAGCADQEPAGPASPTEPPGVQVDVDRTAFQRGVLEIIDQREAQGLPVPSEVSFEYISAEEAGAPKPGAAAEAGEPTTMVATTIIRFDNPAQAGLEKWPDFVVEGEMLQGAEGFVRAGNYSEVVKEEIDRLSPGYWEEHEFGYEPRVYTYTEKFSSREARRNDGGALESVEALASSTSLDEFVMGFTISGPYDEPWEISKKVSIPIPIVGDVDVFEFSASLELDFGLGVRLPMEVTLTSTEPMLEGSIYSSTSNATGLDWSEDDFLTAGVEPEGGNELVMFFVFQASLHLWVVGAGDIIDQTFGPDFDRSRSFTTPFGPGSLWDLVTINIPIFPSQDFGVASLGVDFALTPSVGSEKFTANWVASGEASGSGNLTYTDPLAPETVGPIQAIDGPGNADIQLDAFKFYFTEFVLNLAFAITLGIDVTVSGVGYSDDFTFTQDLATFDLSDIFPDVAVPVHQGTSGAFNTSVFIENVPPTAEIDRSSAVLINGVPTFMAQASDPLTFSGRSTDPGRDDLTLSWDWDDGAPSPDVSTTYPVPHDVAESQSHAFDAACVYQVGFRSVDDDLAFAEDHVPVVITSGGLGNAARSEGYWQHQLRGNGRTDFDEESLLCYLAVVGHMSSVFSEVRDASTIQAAHEVIFLQMNNGSAIKQLDRELLVAWLNFVNGAVDYTEAVDTDKDQVPDTPFADAMAAAESVRLDPFATAEQIRRMTDTVHHITNTLKH</sequence>
<accession>A0AAE4Z9Y6</accession>